<dbReference type="GO" id="GO:0030388">
    <property type="term" value="P:fructose 1,6-bisphosphate metabolic process"/>
    <property type="evidence" value="ECO:0007669"/>
    <property type="project" value="TreeGrafter"/>
</dbReference>
<dbReference type="GO" id="GO:0042802">
    <property type="term" value="F:identical protein binding"/>
    <property type="evidence" value="ECO:0007669"/>
    <property type="project" value="TreeGrafter"/>
</dbReference>
<dbReference type="PANTHER" id="PTHR13697">
    <property type="entry name" value="PHOSPHOFRUCTOKINASE"/>
    <property type="match status" value="1"/>
</dbReference>
<dbReference type="GO" id="GO:0006002">
    <property type="term" value="P:fructose 6-phosphate metabolic process"/>
    <property type="evidence" value="ECO:0007669"/>
    <property type="project" value="InterPro"/>
</dbReference>
<dbReference type="Gene3D" id="3.40.50.450">
    <property type="match status" value="1"/>
</dbReference>
<evidence type="ECO:0000313" key="17">
    <source>
        <dbReference type="WBParaSite" id="HPLM_0000241801-mRNA-1"/>
    </source>
</evidence>
<dbReference type="WBParaSite" id="HPLM_0000241801-mRNA-1">
    <property type="protein sequence ID" value="HPLM_0000241801-mRNA-1"/>
    <property type="gene ID" value="HPLM_0000241801"/>
</dbReference>
<sequence>MKADRGLAQYTIIRSEGADDKMTCDYIKDYFEEQEETEQELSARVNILCHAQAGGAPSAFDRQMGLRMAIYAFQGLRDPKRMGDHDCCVLGKNGSGANPWYPVKKTVIGRALLAKDPFQSTISPPLPPLSDLHLGDIGESIFT</sequence>
<evidence type="ECO:0000256" key="7">
    <source>
        <dbReference type="ARBA" id="ARBA00022723"/>
    </source>
</evidence>
<evidence type="ECO:0000313" key="15">
    <source>
        <dbReference type="EMBL" id="VDO14619.1"/>
    </source>
</evidence>
<evidence type="ECO:0000256" key="9">
    <source>
        <dbReference type="ARBA" id="ARBA00022777"/>
    </source>
</evidence>
<evidence type="ECO:0000256" key="6">
    <source>
        <dbReference type="ARBA" id="ARBA00022679"/>
    </source>
</evidence>
<protein>
    <recommendedName>
        <fullName evidence="4">6-phosphofructokinase</fullName>
        <ecNumber evidence="4">2.7.1.11</ecNumber>
    </recommendedName>
</protein>
<comment type="cofactor">
    <cofactor evidence="1">
        <name>Mg(2+)</name>
        <dbReference type="ChEBI" id="CHEBI:18420"/>
    </cofactor>
</comment>
<dbReference type="OrthoDB" id="5869093at2759"/>
<evidence type="ECO:0000256" key="10">
    <source>
        <dbReference type="ARBA" id="ARBA00022840"/>
    </source>
</evidence>
<dbReference type="GO" id="GO:0048029">
    <property type="term" value="F:monosaccharide binding"/>
    <property type="evidence" value="ECO:0007669"/>
    <property type="project" value="TreeGrafter"/>
</dbReference>
<feature type="domain" description="Phosphofructokinase" evidence="14">
    <location>
        <begin position="8"/>
        <end position="74"/>
    </location>
</feature>
<comment type="subcellular location">
    <subcellularLocation>
        <location evidence="2">Cytoplasm</location>
    </subcellularLocation>
</comment>
<keyword evidence="6" id="KW-0808">Transferase</keyword>
<dbReference type="EMBL" id="UZAF01004918">
    <property type="protein sequence ID" value="VDO14619.1"/>
    <property type="molecule type" value="Genomic_DNA"/>
</dbReference>
<evidence type="ECO:0000313" key="16">
    <source>
        <dbReference type="Proteomes" id="UP000268014"/>
    </source>
</evidence>
<keyword evidence="16" id="KW-1185">Reference proteome</keyword>
<dbReference type="Pfam" id="PF00365">
    <property type="entry name" value="PFK"/>
    <property type="match status" value="1"/>
</dbReference>
<dbReference type="AlphaFoldDB" id="A0A0N4VYP7"/>
<comment type="catalytic activity">
    <reaction evidence="13">
        <text>beta-D-fructose 6-phosphate + ATP = beta-D-fructose 1,6-bisphosphate + ADP + H(+)</text>
        <dbReference type="Rhea" id="RHEA:16109"/>
        <dbReference type="ChEBI" id="CHEBI:15378"/>
        <dbReference type="ChEBI" id="CHEBI:30616"/>
        <dbReference type="ChEBI" id="CHEBI:32966"/>
        <dbReference type="ChEBI" id="CHEBI:57634"/>
        <dbReference type="ChEBI" id="CHEBI:456216"/>
        <dbReference type="EC" id="2.7.1.11"/>
    </reaction>
</comment>
<dbReference type="GO" id="GO:0046872">
    <property type="term" value="F:metal ion binding"/>
    <property type="evidence" value="ECO:0007669"/>
    <property type="project" value="UniProtKB-KW"/>
</dbReference>
<accession>A0A0N4VYP7</accession>
<dbReference type="InterPro" id="IPR022953">
    <property type="entry name" value="ATP_PFK"/>
</dbReference>
<keyword evidence="5" id="KW-0963">Cytoplasm</keyword>
<dbReference type="EC" id="2.7.1.11" evidence="4"/>
<name>A0A0N4VYP7_HAEPC</name>
<dbReference type="Gene3D" id="3.40.50.460">
    <property type="entry name" value="Phosphofructokinase domain"/>
    <property type="match status" value="1"/>
</dbReference>
<evidence type="ECO:0000256" key="1">
    <source>
        <dbReference type="ARBA" id="ARBA00001946"/>
    </source>
</evidence>
<evidence type="ECO:0000256" key="3">
    <source>
        <dbReference type="ARBA" id="ARBA00004679"/>
    </source>
</evidence>
<dbReference type="PRINTS" id="PR00476">
    <property type="entry name" value="PHFRCTKINASE"/>
</dbReference>
<evidence type="ECO:0000256" key="5">
    <source>
        <dbReference type="ARBA" id="ARBA00022490"/>
    </source>
</evidence>
<dbReference type="Proteomes" id="UP000268014">
    <property type="component" value="Unassembled WGS sequence"/>
</dbReference>
<dbReference type="PANTHER" id="PTHR13697:SF4">
    <property type="entry name" value="ATP-DEPENDENT 6-PHOSPHOFRUCTOKINASE"/>
    <property type="match status" value="1"/>
</dbReference>
<evidence type="ECO:0000256" key="8">
    <source>
        <dbReference type="ARBA" id="ARBA00022741"/>
    </source>
</evidence>
<keyword evidence="9" id="KW-0418">Kinase</keyword>
<evidence type="ECO:0000256" key="2">
    <source>
        <dbReference type="ARBA" id="ARBA00004496"/>
    </source>
</evidence>
<evidence type="ECO:0000259" key="14">
    <source>
        <dbReference type="Pfam" id="PF00365"/>
    </source>
</evidence>
<comment type="pathway">
    <text evidence="3">Carbohydrate degradation; glycolysis; D-glyceraldehyde 3-phosphate and glycerone phosphate from D-glucose: step 3/4.</text>
</comment>
<dbReference type="GO" id="GO:0016208">
    <property type="term" value="F:AMP binding"/>
    <property type="evidence" value="ECO:0007669"/>
    <property type="project" value="TreeGrafter"/>
</dbReference>
<dbReference type="STRING" id="6290.A0A0N4VYP7"/>
<reference evidence="17" key="1">
    <citation type="submission" date="2017-02" db="UniProtKB">
        <authorList>
            <consortium name="WormBaseParasite"/>
        </authorList>
    </citation>
    <scope>IDENTIFICATION</scope>
</reference>
<gene>
    <name evidence="15" type="ORF">HPLM_LOCUS2416</name>
</gene>
<dbReference type="InterPro" id="IPR035966">
    <property type="entry name" value="PKF_sf"/>
</dbReference>
<dbReference type="GO" id="GO:0005945">
    <property type="term" value="C:6-phosphofructokinase complex"/>
    <property type="evidence" value="ECO:0007669"/>
    <property type="project" value="TreeGrafter"/>
</dbReference>
<evidence type="ECO:0000256" key="11">
    <source>
        <dbReference type="ARBA" id="ARBA00022842"/>
    </source>
</evidence>
<keyword evidence="11" id="KW-0460">Magnesium</keyword>
<dbReference type="GO" id="GO:0003872">
    <property type="term" value="F:6-phosphofructokinase activity"/>
    <property type="evidence" value="ECO:0007669"/>
    <property type="project" value="UniProtKB-EC"/>
</dbReference>
<dbReference type="GO" id="GO:0061621">
    <property type="term" value="P:canonical glycolysis"/>
    <property type="evidence" value="ECO:0007669"/>
    <property type="project" value="TreeGrafter"/>
</dbReference>
<evidence type="ECO:0000256" key="12">
    <source>
        <dbReference type="ARBA" id="ARBA00023152"/>
    </source>
</evidence>
<evidence type="ECO:0000256" key="13">
    <source>
        <dbReference type="ARBA" id="ARBA00048070"/>
    </source>
</evidence>
<proteinExistence type="predicted"/>
<organism evidence="17">
    <name type="scientific">Haemonchus placei</name>
    <name type="common">Barber's pole worm</name>
    <dbReference type="NCBI Taxonomy" id="6290"/>
    <lineage>
        <taxon>Eukaryota</taxon>
        <taxon>Metazoa</taxon>
        <taxon>Ecdysozoa</taxon>
        <taxon>Nematoda</taxon>
        <taxon>Chromadorea</taxon>
        <taxon>Rhabditida</taxon>
        <taxon>Rhabditina</taxon>
        <taxon>Rhabditomorpha</taxon>
        <taxon>Strongyloidea</taxon>
        <taxon>Trichostrongylidae</taxon>
        <taxon>Haemonchus</taxon>
    </lineage>
</organism>
<keyword evidence="10" id="KW-0067">ATP-binding</keyword>
<keyword evidence="12" id="KW-0324">Glycolysis</keyword>
<dbReference type="InterPro" id="IPR000023">
    <property type="entry name" value="Phosphofructokinase_dom"/>
</dbReference>
<keyword evidence="7" id="KW-0479">Metal-binding</keyword>
<dbReference type="GO" id="GO:0005524">
    <property type="term" value="F:ATP binding"/>
    <property type="evidence" value="ECO:0007669"/>
    <property type="project" value="UniProtKB-KW"/>
</dbReference>
<dbReference type="GO" id="GO:0070095">
    <property type="term" value="F:fructose-6-phosphate binding"/>
    <property type="evidence" value="ECO:0007669"/>
    <property type="project" value="TreeGrafter"/>
</dbReference>
<evidence type="ECO:0000256" key="4">
    <source>
        <dbReference type="ARBA" id="ARBA00012055"/>
    </source>
</evidence>
<keyword evidence="8" id="KW-0547">Nucleotide-binding</keyword>
<reference evidence="15 16" key="2">
    <citation type="submission" date="2018-11" db="EMBL/GenBank/DDBJ databases">
        <authorList>
            <consortium name="Pathogen Informatics"/>
        </authorList>
    </citation>
    <scope>NUCLEOTIDE SEQUENCE [LARGE SCALE GENOMIC DNA]</scope>
    <source>
        <strain evidence="15 16">MHpl1</strain>
    </source>
</reference>
<dbReference type="UniPathway" id="UPA00109">
    <property type="reaction ID" value="UER00182"/>
</dbReference>
<dbReference type="SUPFAM" id="SSF53784">
    <property type="entry name" value="Phosphofructokinase"/>
    <property type="match status" value="1"/>
</dbReference>